<accession>A0ABP3LIQ6</accession>
<keyword evidence="4 6" id="KW-0418">Kinase</keyword>
<comment type="catalytic activity">
    <reaction evidence="6">
        <text>L-seryl-[protein] + ATP = O-phospho-L-seryl-[protein] + ADP + H(+)</text>
        <dbReference type="Rhea" id="RHEA:17989"/>
        <dbReference type="Rhea" id="RHEA-COMP:9863"/>
        <dbReference type="Rhea" id="RHEA-COMP:11604"/>
        <dbReference type="ChEBI" id="CHEBI:15378"/>
        <dbReference type="ChEBI" id="CHEBI:29999"/>
        <dbReference type="ChEBI" id="CHEBI:30616"/>
        <dbReference type="ChEBI" id="CHEBI:83421"/>
        <dbReference type="ChEBI" id="CHEBI:456216"/>
        <dbReference type="EC" id="2.7.11.1"/>
    </reaction>
</comment>
<dbReference type="Gene3D" id="3.30.565.10">
    <property type="entry name" value="Histidine kinase-like ATPase, C-terminal domain"/>
    <property type="match status" value="1"/>
</dbReference>
<dbReference type="EC" id="2.7.11.1" evidence="6"/>
<dbReference type="InterPro" id="IPR010193">
    <property type="entry name" value="RsbW"/>
</dbReference>
<comment type="function">
    <text evidence="6">Negative regulator of sigma-B activity. Phosphorylates and inactivates its specific antagonist protein, RsbV. Upon phosphorylation of RsbV, RsbW is released and binds to sigma-B, thereby blocking its ability to form an RNA polymerase holoenzyme (E-sigma-B).</text>
</comment>
<keyword evidence="2 6" id="KW-0808">Transferase</keyword>
<dbReference type="InterPro" id="IPR036890">
    <property type="entry name" value="HATPase_C_sf"/>
</dbReference>
<sequence>MQEPFDFIEIKIPAKPEYVGIVRLSISGIANRLGFSFEEIEDLKVAVSEAITNTVQHAYRGVEEGEVTIGFGLYHDRLEVMVADRGGSFDLSEIKQDIGPYRPEESIDGLRESGFGLFLIEELMDKLEINNDYGVIVIMTKHLHKNGVEPNDGEISTTQ</sequence>
<dbReference type="Pfam" id="PF13581">
    <property type="entry name" value="HATPase_c_2"/>
    <property type="match status" value="1"/>
</dbReference>
<dbReference type="SUPFAM" id="SSF55874">
    <property type="entry name" value="ATPase domain of HSP90 chaperone/DNA topoisomerase II/histidine kinase"/>
    <property type="match status" value="1"/>
</dbReference>
<evidence type="ECO:0000256" key="6">
    <source>
        <dbReference type="HAMAP-Rule" id="MF_00638"/>
    </source>
</evidence>
<evidence type="ECO:0000313" key="8">
    <source>
        <dbReference type="EMBL" id="GAA0501654.1"/>
    </source>
</evidence>
<dbReference type="HAMAP" id="MF_00638">
    <property type="entry name" value="Anti_sigma_B"/>
    <property type="match status" value="1"/>
</dbReference>
<evidence type="ECO:0000256" key="2">
    <source>
        <dbReference type="ARBA" id="ARBA00022679"/>
    </source>
</evidence>
<keyword evidence="1 6" id="KW-0723">Serine/threonine-protein kinase</keyword>
<evidence type="ECO:0000256" key="3">
    <source>
        <dbReference type="ARBA" id="ARBA00022741"/>
    </source>
</evidence>
<keyword evidence="9" id="KW-1185">Reference proteome</keyword>
<dbReference type="EMBL" id="BAAADO010000007">
    <property type="protein sequence ID" value="GAA0501654.1"/>
    <property type="molecule type" value="Genomic_DNA"/>
</dbReference>
<reference evidence="9" key="1">
    <citation type="journal article" date="2019" name="Int. J. Syst. Evol. Microbiol.">
        <title>The Global Catalogue of Microorganisms (GCM) 10K type strain sequencing project: providing services to taxonomists for standard genome sequencing and annotation.</title>
        <authorList>
            <consortium name="The Broad Institute Genomics Platform"/>
            <consortium name="The Broad Institute Genome Sequencing Center for Infectious Disease"/>
            <person name="Wu L."/>
            <person name="Ma J."/>
        </authorList>
    </citation>
    <scope>NUCLEOTIDE SEQUENCE [LARGE SCALE GENOMIC DNA]</scope>
    <source>
        <strain evidence="9">JCM 12389</strain>
    </source>
</reference>
<evidence type="ECO:0000256" key="1">
    <source>
        <dbReference type="ARBA" id="ARBA00022527"/>
    </source>
</evidence>
<protein>
    <recommendedName>
        <fullName evidence="6">Serine-protein kinase RsbW</fullName>
        <ecNumber evidence="6">2.7.11.1</ecNumber>
    </recommendedName>
    <alternativeName>
        <fullName evidence="6">Anti-sigma-B factor</fullName>
    </alternativeName>
    <alternativeName>
        <fullName evidence="6">Sigma-B negative effector RsbW</fullName>
    </alternativeName>
</protein>
<keyword evidence="5 6" id="KW-0067">ATP-binding</keyword>
<evidence type="ECO:0000256" key="5">
    <source>
        <dbReference type="ARBA" id="ARBA00022840"/>
    </source>
</evidence>
<organism evidence="8 9">
    <name type="scientific">Salinibacillus aidingensis</name>
    <dbReference type="NCBI Taxonomy" id="237684"/>
    <lineage>
        <taxon>Bacteria</taxon>
        <taxon>Bacillati</taxon>
        <taxon>Bacillota</taxon>
        <taxon>Bacilli</taxon>
        <taxon>Bacillales</taxon>
        <taxon>Bacillaceae</taxon>
        <taxon>Salinibacillus</taxon>
    </lineage>
</organism>
<comment type="catalytic activity">
    <reaction evidence="6">
        <text>L-threonyl-[protein] + ATP = O-phospho-L-threonyl-[protein] + ADP + H(+)</text>
        <dbReference type="Rhea" id="RHEA:46608"/>
        <dbReference type="Rhea" id="RHEA-COMP:11060"/>
        <dbReference type="Rhea" id="RHEA-COMP:11605"/>
        <dbReference type="ChEBI" id="CHEBI:15378"/>
        <dbReference type="ChEBI" id="CHEBI:30013"/>
        <dbReference type="ChEBI" id="CHEBI:30616"/>
        <dbReference type="ChEBI" id="CHEBI:61977"/>
        <dbReference type="ChEBI" id="CHEBI:456216"/>
        <dbReference type="EC" id="2.7.11.1"/>
    </reaction>
</comment>
<comment type="similarity">
    <text evidence="6">Belongs to the anti-sigma-factor family.</text>
</comment>
<dbReference type="InterPro" id="IPR050267">
    <property type="entry name" value="Anti-sigma-factor_SerPK"/>
</dbReference>
<comment type="caution">
    <text evidence="8">The sequence shown here is derived from an EMBL/GenBank/DDBJ whole genome shotgun (WGS) entry which is preliminary data.</text>
</comment>
<name>A0ABP3LIQ6_9BACI</name>
<dbReference type="InterPro" id="IPR003594">
    <property type="entry name" value="HATPase_dom"/>
</dbReference>
<proteinExistence type="inferred from homology"/>
<evidence type="ECO:0000256" key="4">
    <source>
        <dbReference type="ARBA" id="ARBA00022777"/>
    </source>
</evidence>
<dbReference type="NCBIfam" id="NF003144">
    <property type="entry name" value="PRK04069.1"/>
    <property type="match status" value="1"/>
</dbReference>
<dbReference type="Proteomes" id="UP001500880">
    <property type="component" value="Unassembled WGS sequence"/>
</dbReference>
<feature type="domain" description="Histidine kinase/HSP90-like ATPase" evidence="7">
    <location>
        <begin position="12"/>
        <end position="141"/>
    </location>
</feature>
<dbReference type="NCBIfam" id="TIGR01924">
    <property type="entry name" value="rsbW_low_gc"/>
    <property type="match status" value="1"/>
</dbReference>
<keyword evidence="3 6" id="KW-0547">Nucleotide-binding</keyword>
<dbReference type="RefSeq" id="WP_343843148.1">
    <property type="nucleotide sequence ID" value="NZ_BAAADO010000007.1"/>
</dbReference>
<dbReference type="CDD" id="cd16936">
    <property type="entry name" value="HATPase_RsbW-like"/>
    <property type="match status" value="1"/>
</dbReference>
<gene>
    <name evidence="6 8" type="primary">rsbW</name>
    <name evidence="8" type="ORF">GCM10008986_31470</name>
</gene>
<dbReference type="PANTHER" id="PTHR35526:SF9">
    <property type="entry name" value="SERINE-PROTEIN KINASE RSBW"/>
    <property type="match status" value="1"/>
</dbReference>
<evidence type="ECO:0000259" key="7">
    <source>
        <dbReference type="Pfam" id="PF13581"/>
    </source>
</evidence>
<dbReference type="PANTHER" id="PTHR35526">
    <property type="entry name" value="ANTI-SIGMA-F FACTOR RSBW-RELATED"/>
    <property type="match status" value="1"/>
</dbReference>
<evidence type="ECO:0000313" key="9">
    <source>
        <dbReference type="Proteomes" id="UP001500880"/>
    </source>
</evidence>